<dbReference type="InterPro" id="IPR020008">
    <property type="entry name" value="GlyGly_CTERM"/>
</dbReference>
<dbReference type="InterPro" id="IPR022562">
    <property type="entry name" value="DUF3466"/>
</dbReference>
<gene>
    <name evidence="2" type="ORF">VII00023_10239</name>
</gene>
<sequence>MRSNVFKISAIAATIAASFGAQAALYNVVEINESVTDAYGLGGYKTEYHGTSVESVTVPGGNPLGCFDNTYSCPDSKISAETRNWPAGLSYREEVPFAMDNGFDYSPYDQTEFENYCDGQLGYAICDTWAQKQYAGYAKDDGSVPNSRAFVEGSPWVSDTNAVINSIAPTGEPVGNKRVGTLRNQAFSSVILTGLGASPAIVATHAWKTDGAYTVGSVSREKGNDEGTWFYSKAVIWHGSSAYELNFANGGDDISDNRLSQASIRDFYINGTEFYGVGYNTYSDQRMDATVFKGDTANLAGLSSTQVSGANGGSDYIFTNSVVSSINKNKIAVGSAKLSKSNPANGSAANRLFYVSNVASPSATYFSDGVFANDAGGTIGAINNFNEVVGSVDMTRGREIDGTPRPKRGFIYPLNVDGTESRRSQIFQNRSWLLDDLTNGINANNEFRIIDASDINDAGIISATALKCEGGYDTTEIDSLCKGGDIGVETVVAVKMIPIANESQRSITTRDYRSNSESGSVERQGASLGWLALGLLTLLGFRRKA</sequence>
<feature type="chain" id="PRO_5003387293" description="GlyGly-CTERM sorting domain-containing protein" evidence="1">
    <location>
        <begin position="24"/>
        <end position="545"/>
    </location>
</feature>
<comment type="caution">
    <text evidence="2">The sequence shown here is derived from an EMBL/GenBank/DDBJ whole genome shotgun (WGS) entry which is preliminary data.</text>
</comment>
<dbReference type="EMBL" id="AFWF01000149">
    <property type="protein sequence ID" value="EGU39505.1"/>
    <property type="molecule type" value="Genomic_DNA"/>
</dbReference>
<proteinExistence type="predicted"/>
<keyword evidence="1" id="KW-0732">Signal</keyword>
<protein>
    <recommendedName>
        <fullName evidence="4">GlyGly-CTERM sorting domain-containing protein</fullName>
    </recommendedName>
</protein>
<name>F9S2F9_9VIBR</name>
<dbReference type="AlphaFoldDB" id="F9S2F9"/>
<dbReference type="NCBIfam" id="TIGR03501">
    <property type="entry name" value="GlyGly_CTERM"/>
    <property type="match status" value="1"/>
</dbReference>
<dbReference type="RefSeq" id="WP_006712268.1">
    <property type="nucleotide sequence ID" value="NZ_AFWF01000149.1"/>
</dbReference>
<organism evidence="2 3">
    <name type="scientific">Vibrio ichthyoenteri ATCC 700023</name>
    <dbReference type="NCBI Taxonomy" id="870968"/>
    <lineage>
        <taxon>Bacteria</taxon>
        <taxon>Pseudomonadati</taxon>
        <taxon>Pseudomonadota</taxon>
        <taxon>Gammaproteobacteria</taxon>
        <taxon>Vibrionales</taxon>
        <taxon>Vibrionaceae</taxon>
        <taxon>Vibrio</taxon>
    </lineage>
</organism>
<feature type="signal peptide" evidence="1">
    <location>
        <begin position="1"/>
        <end position="23"/>
    </location>
</feature>
<keyword evidence="3" id="KW-1185">Reference proteome</keyword>
<evidence type="ECO:0000313" key="3">
    <source>
        <dbReference type="Proteomes" id="UP000004605"/>
    </source>
</evidence>
<accession>F9S2F9</accession>
<dbReference type="OrthoDB" id="6395565at2"/>
<reference evidence="2 3" key="1">
    <citation type="journal article" date="2012" name="Int. J. Syst. Evol. Microbiol.">
        <title>Vibrio caribbeanicus sp. nov., isolated from the marine sponge Scleritoderma cyanea.</title>
        <authorList>
            <person name="Hoffmann M."/>
            <person name="Monday S.R."/>
            <person name="Allard M.W."/>
            <person name="Strain E.A."/>
            <person name="Whittaker P."/>
            <person name="Naum M."/>
            <person name="McCarthy P.J."/>
            <person name="Lopez J.V."/>
            <person name="Fischer M."/>
            <person name="Brown E.W."/>
        </authorList>
    </citation>
    <scope>NUCLEOTIDE SEQUENCE [LARGE SCALE GENOMIC DNA]</scope>
    <source>
        <strain evidence="2 3">ATCC 700023</strain>
    </source>
</reference>
<dbReference type="Proteomes" id="UP000004605">
    <property type="component" value="Unassembled WGS sequence"/>
</dbReference>
<evidence type="ECO:0000256" key="1">
    <source>
        <dbReference type="SAM" id="SignalP"/>
    </source>
</evidence>
<evidence type="ECO:0000313" key="2">
    <source>
        <dbReference type="EMBL" id="EGU39505.1"/>
    </source>
</evidence>
<evidence type="ECO:0008006" key="4">
    <source>
        <dbReference type="Google" id="ProtNLM"/>
    </source>
</evidence>
<dbReference type="Pfam" id="PF11949">
    <property type="entry name" value="DUF3466"/>
    <property type="match status" value="1"/>
</dbReference>